<protein>
    <recommendedName>
        <fullName evidence="11">Hypercellular protein HypA</fullName>
    </recommendedName>
</protein>
<evidence type="ECO:0000256" key="2">
    <source>
        <dbReference type="ARBA" id="ARBA00023034"/>
    </source>
</evidence>
<dbReference type="EMBL" id="CP017827">
    <property type="protein sequence ID" value="APA15134.1"/>
    <property type="molecule type" value="Genomic_DNA"/>
</dbReference>
<evidence type="ECO:0000256" key="3">
    <source>
        <dbReference type="SAM" id="MobiDB-lite"/>
    </source>
</evidence>
<evidence type="ECO:0000259" key="6">
    <source>
        <dbReference type="Pfam" id="PF26254"/>
    </source>
</evidence>
<evidence type="ECO:0008006" key="11">
    <source>
        <dbReference type="Google" id="ProtNLM"/>
    </source>
</evidence>
<dbReference type="VEuPathDB" id="FungiDB:sscle_14g099040"/>
<dbReference type="InterPro" id="IPR058565">
    <property type="entry name" value="Ig_TRAPPC9_Trs120_1st"/>
</dbReference>
<dbReference type="GO" id="GO:0005794">
    <property type="term" value="C:Golgi apparatus"/>
    <property type="evidence" value="ECO:0007669"/>
    <property type="project" value="UniProtKB-SubCell"/>
</dbReference>
<comment type="subcellular location">
    <subcellularLocation>
        <location evidence="1">Golgi apparatus</location>
    </subcellularLocation>
</comment>
<feature type="compositionally biased region" description="Acidic residues" evidence="3">
    <location>
        <begin position="1439"/>
        <end position="1461"/>
    </location>
</feature>
<dbReference type="Pfam" id="PF08626">
    <property type="entry name" value="TRAPPC9-Trs120"/>
    <property type="match status" value="1"/>
</dbReference>
<evidence type="ECO:0000259" key="7">
    <source>
        <dbReference type="Pfam" id="PF26282"/>
    </source>
</evidence>
<sequence length="1475" mass="161437">MLDQLSPVAPARVRVVLLPIGQIKRARFLSFVERLQPHNVVRLGDISPDGRPHRNMFSPLAFPLGMIVYDLTTHYPPPTHLALSPFELYREPLVIIALADGAELEHISYKGPSRRSANGSGVSRLDQNVRDLYQDLEDLRDRYPKALVHQVLLFDHSHDKSSTALPEGLVPIPPPADCGITTMKTVMCDISALLLAEMTTLAKSLQGLSTIESPAQSGNRPFNGGTWGGGSPDGSSRRNSQLSASQQDSRSSSPAGAIDRSNYRMSMPVLRSAASDSGTSSPLGRSGSPASGLRSDSPPTFDNIIGENSLTLKNLPSRLGTPSNTTNRDSSRDRVSIVGFGSGSTSERSRNKGKSRIGIVVGSMYMCAGRWNDALRELVESAAIAKANLDHLWHAKALDNILVSMLMLAWTGLDFQVPPICYVSAEKAPSLTTVLEPRSPASNRLVSLQNLAVLLPELLDRILNLYTRAANNNGEAMPQYPFSETVIRYAKLSSAIHTGGGHITDEVLQLIVLGTPFQKAPNLATPRLNIQPTRGEILKTILRAFPVYSSSENIVVVDRIIILSGIASVLGSMGYHRKKAMVIRELVSVLVPALVQARLRGAAEMGVHPAAGLAALSANGNTNGAGALELGEGDMENGVDSFLALLGQTYGVVASRDITEDIFDDSDEATILRILDNASIRSFGSQALKMEILRSCINLSEALPDFQGVLKFTADLLRTAGSGVAPGPRSEDASPNMSREEQIRLMTNITRTLGAARNLGVNELTAEYWDEFLVRGVELEPLPQSRTPIPHTRGELPDGVTIATAREINPFIYNPFLRPLNASIVDHIMVAGERAVFKVTLQNPYEFDVEIESIKLDSDGAGFESAAQKTVIGPYRTQILTILGTPKDPGSLKITGCIVKVRGCRERRFPIFPDSWSPQGEIKIKSIGVAKIFGQKTRPTSFGSTSSNAVPWGVIPPLPTTVGLNVIDKQPIVAIKSTNLSQSALMVLEGERQSFSITLENLSNETPVDLLLFSFKDSTQAPLQTAMSNREASPAELYEYELILARKQALRYIPKPDEKPYIEPGGTATFEMEILGKPGLTSATILVDYAHLGVPQLEVENGFHTRQVSVPLTITVNASIELARMDVMPFTGSLPVSLWSKIDGTVATKDFTPQDHCLLILDLRNAWPSSIHVSIDIEKGGKIEEEVFPGNTSRIMFPIPRIYLENPTASIPALDPLRQRQFVVSAGRISADSERATRESFWYREEILKILQGTWETRSGVHRKGNIELRGLRLSQRVIDVIRIEDVSIDISVNDKPGPKYDIHTDTFSSITVRISNRSSKPIHPLLRLQPSIRNHSLTQTLDLSKKFVWNGVLQQTLPQIPGNEQIEVHLGMTPLCRGEFELSASIEEVRLVEPVKEELSIKEGARVRADTKNLMDTMLGAKERRIWHSREPCLLVVTDEEDDSDEGEDEDGDEDGDEHEDGVVDKAEEDITDD</sequence>
<feature type="domain" description="Trs120/TRAPPC9 TPR region" evidence="5">
    <location>
        <begin position="451"/>
        <end position="760"/>
    </location>
</feature>
<dbReference type="Pfam" id="PF26280">
    <property type="entry name" value="Ig_TRAPPC9-Trs120_2nd"/>
    <property type="match status" value="1"/>
</dbReference>
<dbReference type="Proteomes" id="UP000177798">
    <property type="component" value="Chromosome 14"/>
</dbReference>
<dbReference type="InterPro" id="IPR013935">
    <property type="entry name" value="Trs120_TRAPPC9"/>
</dbReference>
<evidence type="ECO:0000256" key="1">
    <source>
        <dbReference type="ARBA" id="ARBA00004555"/>
    </source>
</evidence>
<dbReference type="Pfam" id="PF26282">
    <property type="entry name" value="Ig_TRAPPC9-Trs120_3rd"/>
    <property type="match status" value="1"/>
</dbReference>
<reference evidence="10" key="1">
    <citation type="journal article" date="2017" name="Genome Biol. Evol.">
        <title>The complete genome sequence of the phytopathogenic fungus Sclerotinia sclerotiorum reveals insights into the genome architecture of broad host range pathogens.</title>
        <authorList>
            <person name="Derbyshire M."/>
            <person name="Denton-Giles M."/>
            <person name="Hegedus D."/>
            <person name="Seifbarghy S."/>
            <person name="Rollins J."/>
            <person name="van Kan J."/>
            <person name="Seidl M.F."/>
            <person name="Faino L."/>
            <person name="Mbengue M."/>
            <person name="Navaud O."/>
            <person name="Raffaele S."/>
            <person name="Hammond-Kosack K."/>
            <person name="Heard S."/>
            <person name="Oliver R."/>
        </authorList>
    </citation>
    <scope>NUCLEOTIDE SEQUENCE [LARGE SCALE GENOMIC DNA]</scope>
    <source>
        <strain evidence="10">ATCC 18683 / 1980 / Ss-1</strain>
    </source>
</reference>
<evidence type="ECO:0000259" key="8">
    <source>
        <dbReference type="Pfam" id="PF26283"/>
    </source>
</evidence>
<evidence type="ECO:0000259" key="5">
    <source>
        <dbReference type="Pfam" id="PF26251"/>
    </source>
</evidence>
<proteinExistence type="predicted"/>
<feature type="domain" description="Trs120/TRAPPC9 first Ig-like" evidence="6">
    <location>
        <begin position="774"/>
        <end position="968"/>
    </location>
</feature>
<dbReference type="Pfam" id="PF26283">
    <property type="entry name" value="Ig_TRAPPC9-Trs120_4th"/>
    <property type="match status" value="1"/>
</dbReference>
<dbReference type="Pfam" id="PF26254">
    <property type="entry name" value="Ig_TRAPPC9-Trs120_1st"/>
    <property type="match status" value="1"/>
</dbReference>
<feature type="region of interest" description="Disordered" evidence="3">
    <location>
        <begin position="1434"/>
        <end position="1475"/>
    </location>
</feature>
<name>A0A1D9QJN0_SCLS1</name>
<dbReference type="InterPro" id="IPR058567">
    <property type="entry name" value="Ig_TRAPPC9_Trs120_3rd"/>
</dbReference>
<dbReference type="InterPro" id="IPR058564">
    <property type="entry name" value="TPR_TRAPPC9_Trs120"/>
</dbReference>
<feature type="region of interest" description="Disordered" evidence="3">
    <location>
        <begin position="212"/>
        <end position="353"/>
    </location>
</feature>
<dbReference type="InterPro" id="IPR058563">
    <property type="entry name" value="Trs120_TRAPPC9_N"/>
</dbReference>
<keyword evidence="2" id="KW-0333">Golgi apparatus</keyword>
<dbReference type="Pfam" id="PF26251">
    <property type="entry name" value="TPR_TRAPPC9-Trs120"/>
    <property type="match status" value="1"/>
</dbReference>
<dbReference type="InterPro" id="IPR058568">
    <property type="entry name" value="Ig_TRAPPC9_Trs120_4th"/>
</dbReference>
<dbReference type="OrthoDB" id="27962at2759"/>
<feature type="compositionally biased region" description="Low complexity" evidence="3">
    <location>
        <begin position="240"/>
        <end position="253"/>
    </location>
</feature>
<feature type="domain" description="Trs120/TRAPPC9 third Ig-like" evidence="7">
    <location>
        <begin position="1120"/>
        <end position="1283"/>
    </location>
</feature>
<accession>A0A1D9QJN0</accession>
<organism evidence="9 10">
    <name type="scientific">Sclerotinia sclerotiorum (strain ATCC 18683 / 1980 / Ss-1)</name>
    <name type="common">White mold</name>
    <name type="synonym">Whetzelinia sclerotiorum</name>
    <dbReference type="NCBI Taxonomy" id="665079"/>
    <lineage>
        <taxon>Eukaryota</taxon>
        <taxon>Fungi</taxon>
        <taxon>Dikarya</taxon>
        <taxon>Ascomycota</taxon>
        <taxon>Pezizomycotina</taxon>
        <taxon>Leotiomycetes</taxon>
        <taxon>Helotiales</taxon>
        <taxon>Sclerotiniaceae</taxon>
        <taxon>Sclerotinia</taxon>
    </lineage>
</organism>
<evidence type="ECO:0000313" key="10">
    <source>
        <dbReference type="Proteomes" id="UP000177798"/>
    </source>
</evidence>
<feature type="compositionally biased region" description="Polar residues" evidence="3">
    <location>
        <begin position="274"/>
        <end position="283"/>
    </location>
</feature>
<dbReference type="PANTHER" id="PTHR21512:SF5">
    <property type="entry name" value="TRAFFICKING PROTEIN PARTICLE COMPLEX SUBUNIT 9"/>
    <property type="match status" value="1"/>
</dbReference>
<feature type="domain" description="Trs120/TRAPPC9 N-terminal" evidence="4">
    <location>
        <begin position="5"/>
        <end position="421"/>
    </location>
</feature>
<gene>
    <name evidence="9" type="ORF">sscle_14g099040</name>
</gene>
<feature type="domain" description="Trs120/TRAPPC9 fourth Ig-like" evidence="8">
    <location>
        <begin position="1288"/>
        <end position="1439"/>
    </location>
</feature>
<evidence type="ECO:0000259" key="4">
    <source>
        <dbReference type="Pfam" id="PF08626"/>
    </source>
</evidence>
<feature type="compositionally biased region" description="Polar residues" evidence="3">
    <location>
        <begin position="306"/>
        <end position="328"/>
    </location>
</feature>
<dbReference type="PANTHER" id="PTHR21512">
    <property type="entry name" value="TRAFFICKING PROTEIN PARTICLE COMPLEX SUBUNIT 9"/>
    <property type="match status" value="1"/>
</dbReference>
<evidence type="ECO:0000313" key="9">
    <source>
        <dbReference type="EMBL" id="APA15134.1"/>
    </source>
</evidence>